<feature type="domain" description="TF-B3" evidence="6">
    <location>
        <begin position="160"/>
        <end position="249"/>
    </location>
</feature>
<keyword evidence="3" id="KW-0238">DNA-binding</keyword>
<dbReference type="SUPFAM" id="SSF101936">
    <property type="entry name" value="DNA-binding pseudobarrel domain"/>
    <property type="match status" value="2"/>
</dbReference>
<reference evidence="8" key="1">
    <citation type="journal article" date="2013" name="Nature">
        <title>Draft genome of the wheat A-genome progenitor Triticum urartu.</title>
        <authorList>
            <person name="Ling H.Q."/>
            <person name="Zhao S."/>
            <person name="Liu D."/>
            <person name="Wang J."/>
            <person name="Sun H."/>
            <person name="Zhang C."/>
            <person name="Fan H."/>
            <person name="Li D."/>
            <person name="Dong L."/>
            <person name="Tao Y."/>
            <person name="Gao C."/>
            <person name="Wu H."/>
            <person name="Li Y."/>
            <person name="Cui Y."/>
            <person name="Guo X."/>
            <person name="Zheng S."/>
            <person name="Wang B."/>
            <person name="Yu K."/>
            <person name="Liang Q."/>
            <person name="Yang W."/>
            <person name="Lou X."/>
            <person name="Chen J."/>
            <person name="Feng M."/>
            <person name="Jian J."/>
            <person name="Zhang X."/>
            <person name="Luo G."/>
            <person name="Jiang Y."/>
            <person name="Liu J."/>
            <person name="Wang Z."/>
            <person name="Sha Y."/>
            <person name="Zhang B."/>
            <person name="Wu H."/>
            <person name="Tang D."/>
            <person name="Shen Q."/>
            <person name="Xue P."/>
            <person name="Zou S."/>
            <person name="Wang X."/>
            <person name="Liu X."/>
            <person name="Wang F."/>
            <person name="Yang Y."/>
            <person name="An X."/>
            <person name="Dong Z."/>
            <person name="Zhang K."/>
            <person name="Zhang X."/>
            <person name="Luo M.C."/>
            <person name="Dvorak J."/>
            <person name="Tong Y."/>
            <person name="Wang J."/>
            <person name="Yang H."/>
            <person name="Li Z."/>
            <person name="Wang D."/>
            <person name="Zhang A."/>
            <person name="Wang J."/>
        </authorList>
    </citation>
    <scope>NUCLEOTIDE SEQUENCE</scope>
    <source>
        <strain evidence="8">cv. G1812</strain>
    </source>
</reference>
<keyword evidence="4" id="KW-0804">Transcription</keyword>
<evidence type="ECO:0000313" key="7">
    <source>
        <dbReference type="EnsemblPlants" id="TuG1812G0700000495.01.T01"/>
    </source>
</evidence>
<dbReference type="InterPro" id="IPR015300">
    <property type="entry name" value="DNA-bd_pseudobarrel_sf"/>
</dbReference>
<dbReference type="PANTHER" id="PTHR31391:SF121">
    <property type="entry name" value="B3 DOMAIN-CONTAINING PROTEIN OS08G0325100-RELATED"/>
    <property type="match status" value="1"/>
</dbReference>
<dbReference type="Pfam" id="PF02362">
    <property type="entry name" value="B3"/>
    <property type="match status" value="1"/>
</dbReference>
<dbReference type="Gene3D" id="2.40.330.10">
    <property type="entry name" value="DNA-binding pseudobarrel domain"/>
    <property type="match status" value="2"/>
</dbReference>
<evidence type="ECO:0000256" key="2">
    <source>
        <dbReference type="ARBA" id="ARBA00023015"/>
    </source>
</evidence>
<sequence>MMFYKMFLFTSGETSGWQEFVAANEIQEGHSIVFVYRGNSTFRVNISNISGHENPSSFSEPPPKIFGAIPPPHTSCDHRMLMKGKVNHHLKVKCFLQCLSDQCKKQTLCAEQVVPDPSGHVDASTVVGYTLSSGCCLTKAQEEKVLELAHRMRSGIPLHVATMAKRNVKLKDSCIYIPLRLVDHFEPDITLKDHEEKIHGVRARKHDADQIVLESGWSEFVSKQRIQENDLIVFKKGKPHIEVFILEKTSSSFFTGNCSYAQEVIELSCSDDDDIVVEGTRKSRRLSGCCVKAKKMASVSPPCARSEYGAPNLNEVVSEPPRSNNFLGPSRRRRYILAQRKGLKGQARKKVEEKVQAICSEFP</sequence>
<reference evidence="7" key="3">
    <citation type="submission" date="2022-06" db="UniProtKB">
        <authorList>
            <consortium name="EnsemblPlants"/>
        </authorList>
    </citation>
    <scope>IDENTIFICATION</scope>
</reference>
<dbReference type="PANTHER" id="PTHR31391">
    <property type="entry name" value="B3 DOMAIN-CONTAINING PROTEIN OS11G0197600-RELATED"/>
    <property type="match status" value="1"/>
</dbReference>
<evidence type="ECO:0000256" key="4">
    <source>
        <dbReference type="ARBA" id="ARBA00023163"/>
    </source>
</evidence>
<dbReference type="GO" id="GO:0005634">
    <property type="term" value="C:nucleus"/>
    <property type="evidence" value="ECO:0007669"/>
    <property type="project" value="UniProtKB-SubCell"/>
</dbReference>
<protein>
    <recommendedName>
        <fullName evidence="6">TF-B3 domain-containing protein</fullName>
    </recommendedName>
</protein>
<evidence type="ECO:0000256" key="1">
    <source>
        <dbReference type="ARBA" id="ARBA00004123"/>
    </source>
</evidence>
<reference evidence="7" key="2">
    <citation type="submission" date="2018-03" db="EMBL/GenBank/DDBJ databases">
        <title>The Triticum urartu genome reveals the dynamic nature of wheat genome evolution.</title>
        <authorList>
            <person name="Ling H."/>
            <person name="Ma B."/>
            <person name="Shi X."/>
            <person name="Liu H."/>
            <person name="Dong L."/>
            <person name="Sun H."/>
            <person name="Cao Y."/>
            <person name="Gao Q."/>
            <person name="Zheng S."/>
            <person name="Li Y."/>
            <person name="Yu Y."/>
            <person name="Du H."/>
            <person name="Qi M."/>
            <person name="Li Y."/>
            <person name="Yu H."/>
            <person name="Cui Y."/>
            <person name="Wang N."/>
            <person name="Chen C."/>
            <person name="Wu H."/>
            <person name="Zhao Y."/>
            <person name="Zhang J."/>
            <person name="Li Y."/>
            <person name="Zhou W."/>
            <person name="Zhang B."/>
            <person name="Hu W."/>
            <person name="Eijk M."/>
            <person name="Tang J."/>
            <person name="Witsenboer H."/>
            <person name="Zhao S."/>
            <person name="Li Z."/>
            <person name="Zhang A."/>
            <person name="Wang D."/>
            <person name="Liang C."/>
        </authorList>
    </citation>
    <scope>NUCLEOTIDE SEQUENCE [LARGE SCALE GENOMIC DNA]</scope>
    <source>
        <strain evidence="7">cv. G1812</strain>
    </source>
</reference>
<evidence type="ECO:0000256" key="3">
    <source>
        <dbReference type="ARBA" id="ARBA00023125"/>
    </source>
</evidence>
<dbReference type="PROSITE" id="PS50863">
    <property type="entry name" value="B3"/>
    <property type="match status" value="2"/>
</dbReference>
<keyword evidence="8" id="KW-1185">Reference proteome</keyword>
<evidence type="ECO:0000256" key="5">
    <source>
        <dbReference type="ARBA" id="ARBA00023242"/>
    </source>
</evidence>
<evidence type="ECO:0000313" key="8">
    <source>
        <dbReference type="Proteomes" id="UP000015106"/>
    </source>
</evidence>
<dbReference type="GO" id="GO:0003677">
    <property type="term" value="F:DNA binding"/>
    <property type="evidence" value="ECO:0007669"/>
    <property type="project" value="UniProtKB-KW"/>
</dbReference>
<dbReference type="InterPro" id="IPR003340">
    <property type="entry name" value="B3_DNA-bd"/>
</dbReference>
<dbReference type="InterPro" id="IPR044837">
    <property type="entry name" value="REM16-like"/>
</dbReference>
<dbReference type="Gramene" id="TuG1812G0700000495.01.T01">
    <property type="protein sequence ID" value="TuG1812G0700000495.01.T01"/>
    <property type="gene ID" value="TuG1812G0700000495.01"/>
</dbReference>
<keyword evidence="2" id="KW-0805">Transcription regulation</keyword>
<accession>A0A8R7QYC8</accession>
<feature type="domain" description="TF-B3" evidence="6">
    <location>
        <begin position="1"/>
        <end position="50"/>
    </location>
</feature>
<comment type="subcellular location">
    <subcellularLocation>
        <location evidence="1">Nucleus</location>
    </subcellularLocation>
</comment>
<dbReference type="Proteomes" id="UP000015106">
    <property type="component" value="Chromosome 7"/>
</dbReference>
<dbReference type="AlphaFoldDB" id="A0A8R7QYC8"/>
<keyword evidence="5" id="KW-0539">Nucleus</keyword>
<name>A0A8R7QYC8_TRIUA</name>
<evidence type="ECO:0000259" key="6">
    <source>
        <dbReference type="PROSITE" id="PS50863"/>
    </source>
</evidence>
<proteinExistence type="predicted"/>
<organism evidence="7 8">
    <name type="scientific">Triticum urartu</name>
    <name type="common">Red wild einkorn</name>
    <name type="synonym">Crithodium urartu</name>
    <dbReference type="NCBI Taxonomy" id="4572"/>
    <lineage>
        <taxon>Eukaryota</taxon>
        <taxon>Viridiplantae</taxon>
        <taxon>Streptophyta</taxon>
        <taxon>Embryophyta</taxon>
        <taxon>Tracheophyta</taxon>
        <taxon>Spermatophyta</taxon>
        <taxon>Magnoliopsida</taxon>
        <taxon>Liliopsida</taxon>
        <taxon>Poales</taxon>
        <taxon>Poaceae</taxon>
        <taxon>BOP clade</taxon>
        <taxon>Pooideae</taxon>
        <taxon>Triticodae</taxon>
        <taxon>Triticeae</taxon>
        <taxon>Triticinae</taxon>
        <taxon>Triticum</taxon>
    </lineage>
</organism>
<dbReference type="CDD" id="cd10017">
    <property type="entry name" value="B3_DNA"/>
    <property type="match status" value="2"/>
</dbReference>
<dbReference type="EnsemblPlants" id="TuG1812G0700000495.01.T01">
    <property type="protein sequence ID" value="TuG1812G0700000495.01.T01"/>
    <property type="gene ID" value="TuG1812G0700000495.01"/>
</dbReference>